<keyword evidence="2" id="KW-1133">Transmembrane helix</keyword>
<dbReference type="Proteomes" id="UP000267821">
    <property type="component" value="Unassembled WGS sequence"/>
</dbReference>
<keyword evidence="2" id="KW-0472">Membrane</keyword>
<keyword evidence="4" id="KW-1185">Reference proteome</keyword>
<feature type="compositionally biased region" description="Pro residues" evidence="1">
    <location>
        <begin position="30"/>
        <end position="40"/>
    </location>
</feature>
<feature type="compositionally biased region" description="Low complexity" evidence="1">
    <location>
        <begin position="41"/>
        <end position="51"/>
    </location>
</feature>
<protein>
    <submittedName>
        <fullName evidence="3">Uncharacterized protein</fullName>
    </submittedName>
</protein>
<sequence>MAQYPNREDVELGNQLPTPTPYPAHTLPLFSPPSSYPPSSPQTSPQTSSCPLASHSCVILLSILGLFSIGLIATIIYVTKMDVQYIWIVLLSILIVLVLILLVSWCVNNCTLNFGLPLKRRAVLLPNPPNP</sequence>
<evidence type="ECO:0000256" key="1">
    <source>
        <dbReference type="SAM" id="MobiDB-lite"/>
    </source>
</evidence>
<feature type="region of interest" description="Disordered" evidence="1">
    <location>
        <begin position="1"/>
        <end position="51"/>
    </location>
</feature>
<evidence type="ECO:0000313" key="4">
    <source>
        <dbReference type="Proteomes" id="UP000267821"/>
    </source>
</evidence>
<evidence type="ECO:0000256" key="2">
    <source>
        <dbReference type="SAM" id="Phobius"/>
    </source>
</evidence>
<feature type="compositionally biased region" description="Basic and acidic residues" evidence="1">
    <location>
        <begin position="1"/>
        <end position="10"/>
    </location>
</feature>
<dbReference type="InParanoid" id="A0A3N4M415"/>
<feature type="transmembrane region" description="Helical" evidence="2">
    <location>
        <begin position="85"/>
        <end position="105"/>
    </location>
</feature>
<feature type="transmembrane region" description="Helical" evidence="2">
    <location>
        <begin position="52"/>
        <end position="78"/>
    </location>
</feature>
<dbReference type="EMBL" id="ML121529">
    <property type="protein sequence ID" value="RPB28728.1"/>
    <property type="molecule type" value="Genomic_DNA"/>
</dbReference>
<dbReference type="AlphaFoldDB" id="A0A3N4M415"/>
<gene>
    <name evidence="3" type="ORF">L211DRAFT_833716</name>
</gene>
<organism evidence="3 4">
    <name type="scientific">Terfezia boudieri ATCC MYA-4762</name>
    <dbReference type="NCBI Taxonomy" id="1051890"/>
    <lineage>
        <taxon>Eukaryota</taxon>
        <taxon>Fungi</taxon>
        <taxon>Dikarya</taxon>
        <taxon>Ascomycota</taxon>
        <taxon>Pezizomycotina</taxon>
        <taxon>Pezizomycetes</taxon>
        <taxon>Pezizales</taxon>
        <taxon>Pezizaceae</taxon>
        <taxon>Terfezia</taxon>
    </lineage>
</organism>
<name>A0A3N4M415_9PEZI</name>
<keyword evidence="2" id="KW-0812">Transmembrane</keyword>
<evidence type="ECO:0000313" key="3">
    <source>
        <dbReference type="EMBL" id="RPB28728.1"/>
    </source>
</evidence>
<reference evidence="3 4" key="1">
    <citation type="journal article" date="2018" name="Nat. Ecol. Evol.">
        <title>Pezizomycetes genomes reveal the molecular basis of ectomycorrhizal truffle lifestyle.</title>
        <authorList>
            <person name="Murat C."/>
            <person name="Payen T."/>
            <person name="Noel B."/>
            <person name="Kuo A."/>
            <person name="Morin E."/>
            <person name="Chen J."/>
            <person name="Kohler A."/>
            <person name="Krizsan K."/>
            <person name="Balestrini R."/>
            <person name="Da Silva C."/>
            <person name="Montanini B."/>
            <person name="Hainaut M."/>
            <person name="Levati E."/>
            <person name="Barry K.W."/>
            <person name="Belfiori B."/>
            <person name="Cichocki N."/>
            <person name="Clum A."/>
            <person name="Dockter R.B."/>
            <person name="Fauchery L."/>
            <person name="Guy J."/>
            <person name="Iotti M."/>
            <person name="Le Tacon F."/>
            <person name="Lindquist E.A."/>
            <person name="Lipzen A."/>
            <person name="Malagnac F."/>
            <person name="Mello A."/>
            <person name="Molinier V."/>
            <person name="Miyauchi S."/>
            <person name="Poulain J."/>
            <person name="Riccioni C."/>
            <person name="Rubini A."/>
            <person name="Sitrit Y."/>
            <person name="Splivallo R."/>
            <person name="Traeger S."/>
            <person name="Wang M."/>
            <person name="Zifcakova L."/>
            <person name="Wipf D."/>
            <person name="Zambonelli A."/>
            <person name="Paolocci F."/>
            <person name="Nowrousian M."/>
            <person name="Ottonello S."/>
            <person name="Baldrian P."/>
            <person name="Spatafora J.W."/>
            <person name="Henrissat B."/>
            <person name="Nagy L.G."/>
            <person name="Aury J.M."/>
            <person name="Wincker P."/>
            <person name="Grigoriev I.V."/>
            <person name="Bonfante P."/>
            <person name="Martin F.M."/>
        </authorList>
    </citation>
    <scope>NUCLEOTIDE SEQUENCE [LARGE SCALE GENOMIC DNA]</scope>
    <source>
        <strain evidence="3 4">ATCC MYA-4762</strain>
    </source>
</reference>
<proteinExistence type="predicted"/>
<accession>A0A3N4M415</accession>